<proteinExistence type="inferred from homology"/>
<evidence type="ECO:0000313" key="5">
    <source>
        <dbReference type="EMBL" id="EOA87649.1"/>
    </source>
</evidence>
<evidence type="ECO:0000259" key="4">
    <source>
        <dbReference type="Pfam" id="PF00248"/>
    </source>
</evidence>
<accession>R0KEB9</accession>
<dbReference type="HOGENOM" id="CLU_023205_2_2_1"/>
<evidence type="ECO:0000256" key="2">
    <source>
        <dbReference type="ARBA" id="ARBA00023002"/>
    </source>
</evidence>
<dbReference type="InterPro" id="IPR023210">
    <property type="entry name" value="NADP_OxRdtase_dom"/>
</dbReference>
<evidence type="ECO:0000256" key="1">
    <source>
        <dbReference type="ARBA" id="ARBA00022857"/>
    </source>
</evidence>
<keyword evidence="2" id="KW-0560">Oxidoreductase</keyword>
<dbReference type="RefSeq" id="XP_008024746.1">
    <property type="nucleotide sequence ID" value="XM_008026555.1"/>
</dbReference>
<sequence>MSKPTPPFGFKPKAASLLDFHRVMAPTAGDMMGKCDKKTVFEILDLFHDQGGNFIDTANNYQFEESEKWIGEWMKERGVRDQMIVATKYTTCFPDPTNAPPRQKINYGGNSTKSLRVSLEASLKKLQTDYIDLLYVHWWDYTTSIPEVMQSLNALVNSGKVLYLGVSDTPAWVVSKANEYARNHGLRGFSVYQGRWSAADQKRKSNEQGRNFGPASEKHIAISKKLEAIAKQKNTQITSIALAYVRHKYPYVYPIVGGRKVEHLKGNIEALAIELSDEEVVDIDSAVPFEIGFPMNMMFEFGGAQYKHTMTSSDIALLQFAGPLDSVPHQQGPKPHPLEGHGGN</sequence>
<protein>
    <recommendedName>
        <fullName evidence="4">NADP-dependent oxidoreductase domain-containing protein</fullName>
    </recommendedName>
</protein>
<dbReference type="Gene3D" id="3.20.20.100">
    <property type="entry name" value="NADP-dependent oxidoreductase domain"/>
    <property type="match status" value="1"/>
</dbReference>
<evidence type="ECO:0000256" key="3">
    <source>
        <dbReference type="ARBA" id="ARBA00038157"/>
    </source>
</evidence>
<feature type="domain" description="NADP-dependent oxidoreductase" evidence="4">
    <location>
        <begin position="207"/>
        <end position="286"/>
    </location>
</feature>
<gene>
    <name evidence="5" type="ORF">SETTUDRAFT_47351</name>
</gene>
<dbReference type="EMBL" id="KB908581">
    <property type="protein sequence ID" value="EOA87649.1"/>
    <property type="molecule type" value="Genomic_DNA"/>
</dbReference>
<dbReference type="PANTHER" id="PTHR43364">
    <property type="entry name" value="NADH-SPECIFIC METHYLGLYOXAL REDUCTASE-RELATED"/>
    <property type="match status" value="1"/>
</dbReference>
<dbReference type="GO" id="GO:0016491">
    <property type="term" value="F:oxidoreductase activity"/>
    <property type="evidence" value="ECO:0007669"/>
    <property type="project" value="UniProtKB-KW"/>
</dbReference>
<dbReference type="PRINTS" id="PR00069">
    <property type="entry name" value="ALDKETRDTASE"/>
</dbReference>
<dbReference type="InterPro" id="IPR050523">
    <property type="entry name" value="AKR_Detox_Biosynth"/>
</dbReference>
<dbReference type="PANTHER" id="PTHR43364:SF7">
    <property type="entry name" value="NADP-DEPENDENT OXIDOREDUCTASE DOMAIN-CONTAINING PROTEIN-RELATED"/>
    <property type="match status" value="1"/>
</dbReference>
<dbReference type="Pfam" id="PF00248">
    <property type="entry name" value="Aldo_ket_red"/>
    <property type="match status" value="2"/>
</dbReference>
<organism evidence="5 6">
    <name type="scientific">Exserohilum turcicum (strain 28A)</name>
    <name type="common">Northern leaf blight fungus</name>
    <name type="synonym">Setosphaeria turcica</name>
    <dbReference type="NCBI Taxonomy" id="671987"/>
    <lineage>
        <taxon>Eukaryota</taxon>
        <taxon>Fungi</taxon>
        <taxon>Dikarya</taxon>
        <taxon>Ascomycota</taxon>
        <taxon>Pezizomycotina</taxon>
        <taxon>Dothideomycetes</taxon>
        <taxon>Pleosporomycetidae</taxon>
        <taxon>Pleosporales</taxon>
        <taxon>Pleosporineae</taxon>
        <taxon>Pleosporaceae</taxon>
        <taxon>Exserohilum</taxon>
    </lineage>
</organism>
<reference evidence="5 6" key="2">
    <citation type="journal article" date="2013" name="PLoS Genet.">
        <title>Comparative genome structure, secondary metabolite, and effector coding capacity across Cochliobolus pathogens.</title>
        <authorList>
            <person name="Condon B.J."/>
            <person name="Leng Y."/>
            <person name="Wu D."/>
            <person name="Bushley K.E."/>
            <person name="Ohm R.A."/>
            <person name="Otillar R."/>
            <person name="Martin J."/>
            <person name="Schackwitz W."/>
            <person name="Grimwood J."/>
            <person name="MohdZainudin N."/>
            <person name="Xue C."/>
            <person name="Wang R."/>
            <person name="Manning V.A."/>
            <person name="Dhillon B."/>
            <person name="Tu Z.J."/>
            <person name="Steffenson B.J."/>
            <person name="Salamov A."/>
            <person name="Sun H."/>
            <person name="Lowry S."/>
            <person name="LaButti K."/>
            <person name="Han J."/>
            <person name="Copeland A."/>
            <person name="Lindquist E."/>
            <person name="Barry K."/>
            <person name="Schmutz J."/>
            <person name="Baker S.E."/>
            <person name="Ciuffetti L.M."/>
            <person name="Grigoriev I.V."/>
            <person name="Zhong S."/>
            <person name="Turgeon B.G."/>
        </authorList>
    </citation>
    <scope>NUCLEOTIDE SEQUENCE [LARGE SCALE GENOMIC DNA]</scope>
    <source>
        <strain evidence="6">28A</strain>
    </source>
</reference>
<name>R0KEB9_EXST2</name>
<dbReference type="OrthoDB" id="48988at2759"/>
<dbReference type="SUPFAM" id="SSF51430">
    <property type="entry name" value="NAD(P)-linked oxidoreductase"/>
    <property type="match status" value="1"/>
</dbReference>
<dbReference type="Proteomes" id="UP000016935">
    <property type="component" value="Unassembled WGS sequence"/>
</dbReference>
<comment type="similarity">
    <text evidence="3">Belongs to the aldo/keto reductase family. Aldo/keto reductase 2 subfamily.</text>
</comment>
<reference evidence="5 6" key="1">
    <citation type="journal article" date="2012" name="PLoS Pathog.">
        <title>Diverse lifestyles and strategies of plant pathogenesis encoded in the genomes of eighteen Dothideomycetes fungi.</title>
        <authorList>
            <person name="Ohm R.A."/>
            <person name="Feau N."/>
            <person name="Henrissat B."/>
            <person name="Schoch C.L."/>
            <person name="Horwitz B.A."/>
            <person name="Barry K.W."/>
            <person name="Condon B.J."/>
            <person name="Copeland A.C."/>
            <person name="Dhillon B."/>
            <person name="Glaser F."/>
            <person name="Hesse C.N."/>
            <person name="Kosti I."/>
            <person name="LaButti K."/>
            <person name="Lindquist E.A."/>
            <person name="Lucas S."/>
            <person name="Salamov A.A."/>
            <person name="Bradshaw R.E."/>
            <person name="Ciuffetti L."/>
            <person name="Hamelin R.C."/>
            <person name="Kema G.H.J."/>
            <person name="Lawrence C."/>
            <person name="Scott J.A."/>
            <person name="Spatafora J.W."/>
            <person name="Turgeon B.G."/>
            <person name="de Wit P.J.G.M."/>
            <person name="Zhong S."/>
            <person name="Goodwin S.B."/>
            <person name="Grigoriev I.V."/>
        </authorList>
    </citation>
    <scope>NUCLEOTIDE SEQUENCE [LARGE SCALE GENOMIC DNA]</scope>
    <source>
        <strain evidence="6">28A</strain>
    </source>
</reference>
<evidence type="ECO:0000313" key="6">
    <source>
        <dbReference type="Proteomes" id="UP000016935"/>
    </source>
</evidence>
<dbReference type="AlphaFoldDB" id="R0KEB9"/>
<keyword evidence="1" id="KW-0521">NADP</keyword>
<dbReference type="STRING" id="671987.R0KEB9"/>
<dbReference type="eggNOG" id="KOG1575">
    <property type="taxonomic scope" value="Eukaryota"/>
</dbReference>
<dbReference type="InterPro" id="IPR036812">
    <property type="entry name" value="NAD(P)_OxRdtase_dom_sf"/>
</dbReference>
<feature type="domain" description="NADP-dependent oxidoreductase" evidence="4">
    <location>
        <begin position="32"/>
        <end position="204"/>
    </location>
</feature>
<dbReference type="GeneID" id="19405129"/>
<keyword evidence="6" id="KW-1185">Reference proteome</keyword>
<dbReference type="InterPro" id="IPR020471">
    <property type="entry name" value="AKR"/>
</dbReference>